<reference evidence="2 3" key="1">
    <citation type="submission" date="2010-08" db="EMBL/GenBank/DDBJ databases">
        <title>Complete sequence of Clostridium cellulovorans 743B.</title>
        <authorList>
            <consortium name="US DOE Joint Genome Institute"/>
            <person name="Lucas S."/>
            <person name="Copeland A."/>
            <person name="Lapidus A."/>
            <person name="Cheng J.-F."/>
            <person name="Bruce D."/>
            <person name="Goodwin L."/>
            <person name="Pitluck S."/>
            <person name="Chertkov O."/>
            <person name="Detter J.C."/>
            <person name="Han C."/>
            <person name="Tapia R."/>
            <person name="Land M."/>
            <person name="Hauser L."/>
            <person name="Chang Y.-J."/>
            <person name="Jeffries C."/>
            <person name="Kyrpides N."/>
            <person name="Ivanova N."/>
            <person name="Mikhailova N."/>
            <person name="Hemme C.L."/>
            <person name="Woyke T."/>
        </authorList>
    </citation>
    <scope>NUCLEOTIDE SEQUENCE [LARGE SCALE GENOMIC DNA]</scope>
    <source>
        <strain evidence="3">ATCC 35296 / DSM 3052 / OCM 3 / 743B</strain>
    </source>
</reference>
<feature type="transmembrane region" description="Helical" evidence="1">
    <location>
        <begin position="219"/>
        <end position="238"/>
    </location>
</feature>
<feature type="transmembrane region" description="Helical" evidence="1">
    <location>
        <begin position="250"/>
        <end position="268"/>
    </location>
</feature>
<organism evidence="2 3">
    <name type="scientific">Clostridium cellulovorans (strain ATCC 35296 / DSM 3052 / OCM 3 / 743B)</name>
    <dbReference type="NCBI Taxonomy" id="573061"/>
    <lineage>
        <taxon>Bacteria</taxon>
        <taxon>Bacillati</taxon>
        <taxon>Bacillota</taxon>
        <taxon>Clostridia</taxon>
        <taxon>Eubacteriales</taxon>
        <taxon>Clostridiaceae</taxon>
        <taxon>Clostridium</taxon>
    </lineage>
</organism>
<accession>D9SWJ9</accession>
<name>D9SWJ9_CLOC7</name>
<proteinExistence type="predicted"/>
<gene>
    <name evidence="2" type="ordered locus">Clocel_3609</name>
</gene>
<keyword evidence="1" id="KW-0472">Membrane</keyword>
<evidence type="ECO:0000256" key="1">
    <source>
        <dbReference type="SAM" id="Phobius"/>
    </source>
</evidence>
<dbReference type="NCBIfam" id="NF038403">
    <property type="entry name" value="perm_prefix_1"/>
    <property type="match status" value="1"/>
</dbReference>
<dbReference type="OrthoDB" id="9816425at2"/>
<evidence type="ECO:0000313" key="2">
    <source>
        <dbReference type="EMBL" id="ADL53281.1"/>
    </source>
</evidence>
<dbReference type="AlphaFoldDB" id="D9SWJ9"/>
<dbReference type="EMBL" id="CP002160">
    <property type="protein sequence ID" value="ADL53281.1"/>
    <property type="molecule type" value="Genomic_DNA"/>
</dbReference>
<dbReference type="RefSeq" id="WP_010073613.1">
    <property type="nucleotide sequence ID" value="NC_014393.1"/>
</dbReference>
<feature type="transmembrane region" description="Helical" evidence="1">
    <location>
        <begin position="83"/>
        <end position="103"/>
    </location>
</feature>
<sequence length="326" mass="37899">MDSIDKYLNSIYKSTSDSSMETEDLKQEMRIHLVETAKELQENGFSEEESIRMAIERFGEEFQLRDEVNQVVKLQKIFSYKTLFASLILLVISLILFITSIFVQQDYRRRFDSMNAQTKEIEQKLINGGIIRVDAYMKELFKDESNNQLTYVAIKELPQNFDWNTSHETFAGEVKYSYPETIEDQYYWNRFGHEVTSNNIRYLLETGVKTSANTDNCSIYIGAGIFTFLLSWLLLIIWSIKNINRRGKLNASRCILLGLTGIIGYFIILKLTNDSNIVESRNNKIINIGVSCLIMIIVFLVICGLALLYIIQEPYRFHRLNQLIFG</sequence>
<keyword evidence="1" id="KW-1133">Transmembrane helix</keyword>
<protein>
    <submittedName>
        <fullName evidence="2">Uncharacterized protein</fullName>
    </submittedName>
</protein>
<dbReference type="eggNOG" id="ENOG5032WC7">
    <property type="taxonomic scope" value="Bacteria"/>
</dbReference>
<evidence type="ECO:0000313" key="3">
    <source>
        <dbReference type="Proteomes" id="UP000002730"/>
    </source>
</evidence>
<dbReference type="InterPro" id="IPR047928">
    <property type="entry name" value="Perm_prefix_1"/>
</dbReference>
<keyword evidence="3" id="KW-1185">Reference proteome</keyword>
<dbReference type="HOGENOM" id="CLU_975575_0_0_9"/>
<dbReference type="Proteomes" id="UP000002730">
    <property type="component" value="Chromosome"/>
</dbReference>
<keyword evidence="1" id="KW-0812">Transmembrane</keyword>
<dbReference type="STRING" id="573061.Clocel_3609"/>
<dbReference type="KEGG" id="ccb:Clocel_3609"/>
<feature type="transmembrane region" description="Helical" evidence="1">
    <location>
        <begin position="288"/>
        <end position="311"/>
    </location>
</feature>